<accession>A0ABU9YRH6</accession>
<comment type="caution">
    <text evidence="1">The sequence shown here is derived from an EMBL/GenBank/DDBJ whole genome shotgun (WGS) entry which is preliminary data.</text>
</comment>
<gene>
    <name evidence="1" type="ORF">WG926_24120</name>
</gene>
<reference evidence="1 2" key="1">
    <citation type="submission" date="2024-03" db="EMBL/GenBank/DDBJ databases">
        <title>High-quality draft genome sequencing of Tistrella sp. BH-R2-4.</title>
        <authorList>
            <person name="Dong C."/>
        </authorList>
    </citation>
    <scope>NUCLEOTIDE SEQUENCE [LARGE SCALE GENOMIC DNA]</scope>
    <source>
        <strain evidence="1 2">BH-R2-4</strain>
    </source>
</reference>
<sequence>MQNNHDRAIAQPVAVGSDIDRLPWTAPRAQTANLRTAELNASGASDGICQIS</sequence>
<dbReference type="RefSeq" id="WP_345932122.1">
    <property type="nucleotide sequence ID" value="NZ_JBBKTV010000002.1"/>
</dbReference>
<protein>
    <submittedName>
        <fullName evidence="1">Uncharacterized protein</fullName>
    </submittedName>
</protein>
<dbReference type="Proteomes" id="UP001413721">
    <property type="component" value="Unassembled WGS sequence"/>
</dbReference>
<evidence type="ECO:0000313" key="2">
    <source>
        <dbReference type="Proteomes" id="UP001413721"/>
    </source>
</evidence>
<proteinExistence type="predicted"/>
<name>A0ABU9YRH6_9PROT</name>
<keyword evidence="2" id="KW-1185">Reference proteome</keyword>
<evidence type="ECO:0000313" key="1">
    <source>
        <dbReference type="EMBL" id="MEN2991421.1"/>
    </source>
</evidence>
<dbReference type="EMBL" id="JBBKTW010000011">
    <property type="protein sequence ID" value="MEN2991421.1"/>
    <property type="molecule type" value="Genomic_DNA"/>
</dbReference>
<organism evidence="1 2">
    <name type="scientific">Tistrella arctica</name>
    <dbReference type="NCBI Taxonomy" id="3133430"/>
    <lineage>
        <taxon>Bacteria</taxon>
        <taxon>Pseudomonadati</taxon>
        <taxon>Pseudomonadota</taxon>
        <taxon>Alphaproteobacteria</taxon>
        <taxon>Geminicoccales</taxon>
        <taxon>Geminicoccaceae</taxon>
        <taxon>Tistrella</taxon>
    </lineage>
</organism>